<protein>
    <submittedName>
        <fullName evidence="1">Addiction module antidote protein</fullName>
    </submittedName>
</protein>
<gene>
    <name evidence="1" type="ORF">G4R07_002992</name>
</gene>
<dbReference type="AlphaFoldDB" id="A0A738B0N5"/>
<dbReference type="EMBL" id="DAATIJ010000006">
    <property type="protein sequence ID" value="HAE8737820.1"/>
    <property type="molecule type" value="Genomic_DNA"/>
</dbReference>
<organism evidence="1">
    <name type="scientific">Salmonella enterica subsp. enterica serovar Reading</name>
    <dbReference type="NCBI Taxonomy" id="165302"/>
    <lineage>
        <taxon>Bacteria</taxon>
        <taxon>Pseudomonadati</taxon>
        <taxon>Pseudomonadota</taxon>
        <taxon>Gammaproteobacteria</taxon>
        <taxon>Enterobacterales</taxon>
        <taxon>Enterobacteriaceae</taxon>
        <taxon>Salmonella</taxon>
    </lineage>
</organism>
<evidence type="ECO:0000313" key="1">
    <source>
        <dbReference type="EMBL" id="HAE8737820.1"/>
    </source>
</evidence>
<reference evidence="1" key="2">
    <citation type="submission" date="2018-07" db="EMBL/GenBank/DDBJ databases">
        <authorList>
            <consortium name="NCBI Pathogen Detection Project"/>
        </authorList>
    </citation>
    <scope>NUCLEOTIDE SEQUENCE</scope>
    <source>
        <strain evidence="1">M210</strain>
    </source>
</reference>
<proteinExistence type="predicted"/>
<name>A0A738B0N5_SALET</name>
<comment type="caution">
    <text evidence="1">The sequence shown here is derived from an EMBL/GenBank/DDBJ whole genome shotgun (WGS) entry which is preliminary data.</text>
</comment>
<accession>A0A738B0N5</accession>
<sequence>MKDRSHDTVMAECFRADPHYAAELLAEVRREGNPAELAILLRQMTTASVDVAGLDDTETDRATSADFEEAMRALRQACG</sequence>
<reference evidence="1" key="1">
    <citation type="journal article" date="2018" name="Genome Biol.">
        <title>SKESA: strategic k-mer extension for scrupulous assemblies.</title>
        <authorList>
            <person name="Souvorov A."/>
            <person name="Agarwala R."/>
            <person name="Lipman D.J."/>
        </authorList>
    </citation>
    <scope>NUCLEOTIDE SEQUENCE</scope>
    <source>
        <strain evidence="1">M210</strain>
    </source>
</reference>